<organism evidence="1 2">
    <name type="scientific">Meloidogyne enterolobii</name>
    <name type="common">Root-knot nematode worm</name>
    <name type="synonym">Meloidogyne mayaguensis</name>
    <dbReference type="NCBI Taxonomy" id="390850"/>
    <lineage>
        <taxon>Eukaryota</taxon>
        <taxon>Metazoa</taxon>
        <taxon>Ecdysozoa</taxon>
        <taxon>Nematoda</taxon>
        <taxon>Chromadorea</taxon>
        <taxon>Rhabditida</taxon>
        <taxon>Tylenchina</taxon>
        <taxon>Tylenchomorpha</taxon>
        <taxon>Tylenchoidea</taxon>
        <taxon>Meloidogynidae</taxon>
        <taxon>Meloidogyninae</taxon>
        <taxon>Meloidogyne</taxon>
    </lineage>
</organism>
<gene>
    <name evidence="1" type="ORF">MENTE1834_LOCUS28535</name>
</gene>
<proteinExistence type="predicted"/>
<evidence type="ECO:0000313" key="2">
    <source>
        <dbReference type="Proteomes" id="UP001497535"/>
    </source>
</evidence>
<dbReference type="EMBL" id="CAVMJV010000043">
    <property type="protein sequence ID" value="CAK5081310.1"/>
    <property type="molecule type" value="Genomic_DNA"/>
</dbReference>
<accession>A0ACB0ZTI1</accession>
<evidence type="ECO:0000313" key="1">
    <source>
        <dbReference type="EMBL" id="CAK5081310.1"/>
    </source>
</evidence>
<dbReference type="Proteomes" id="UP001497535">
    <property type="component" value="Unassembled WGS sequence"/>
</dbReference>
<reference evidence="1" key="1">
    <citation type="submission" date="2023-11" db="EMBL/GenBank/DDBJ databases">
        <authorList>
            <person name="Poullet M."/>
        </authorList>
    </citation>
    <scope>NUCLEOTIDE SEQUENCE</scope>
    <source>
        <strain evidence="1">E1834</strain>
    </source>
</reference>
<sequence>MLTARSDGFKLPPFVLLPRKRPIPEIEKLFKNKLKLVWCGKNWMDNELISKYLEEVLYIYIYKYIFICNF</sequence>
<keyword evidence="2" id="KW-1185">Reference proteome</keyword>
<comment type="caution">
    <text evidence="1">The sequence shown here is derived from an EMBL/GenBank/DDBJ whole genome shotgun (WGS) entry which is preliminary data.</text>
</comment>
<name>A0ACB0ZTI1_MELEN</name>
<protein>
    <submittedName>
        <fullName evidence="1">Uncharacterized protein</fullName>
    </submittedName>
</protein>